<feature type="transmembrane region" description="Helical" evidence="1">
    <location>
        <begin position="65"/>
        <end position="85"/>
    </location>
</feature>
<proteinExistence type="predicted"/>
<evidence type="ECO:0000313" key="2">
    <source>
        <dbReference type="EMBL" id="MAA12692.1"/>
    </source>
</evidence>
<evidence type="ECO:0000256" key="1">
    <source>
        <dbReference type="SAM" id="Phobius"/>
    </source>
</evidence>
<name>A0A224YFX4_9ACAR</name>
<dbReference type="AlphaFoldDB" id="A0A224YFX4"/>
<keyword evidence="1" id="KW-0812">Transmembrane</keyword>
<dbReference type="EMBL" id="GFPF01001546">
    <property type="protein sequence ID" value="MAA12692.1"/>
    <property type="molecule type" value="Transcribed_RNA"/>
</dbReference>
<keyword evidence="1" id="KW-0472">Membrane</keyword>
<organism evidence="2">
    <name type="scientific">Rhipicephalus zambeziensis</name>
    <dbReference type="NCBI Taxonomy" id="60191"/>
    <lineage>
        <taxon>Eukaryota</taxon>
        <taxon>Metazoa</taxon>
        <taxon>Ecdysozoa</taxon>
        <taxon>Arthropoda</taxon>
        <taxon>Chelicerata</taxon>
        <taxon>Arachnida</taxon>
        <taxon>Acari</taxon>
        <taxon>Parasitiformes</taxon>
        <taxon>Ixodida</taxon>
        <taxon>Ixodoidea</taxon>
        <taxon>Ixodidae</taxon>
        <taxon>Rhipicephalinae</taxon>
        <taxon>Rhipicephalus</taxon>
        <taxon>Rhipicephalus</taxon>
    </lineage>
</organism>
<reference evidence="2" key="1">
    <citation type="journal article" date="2017" name="Parasit. Vectors">
        <title>Sialotranscriptomics of Rhipicephalus zambeziensis reveals intricate expression profiles of secretory proteins and suggests tight temporal transcriptional regulation during blood-feeding.</title>
        <authorList>
            <person name="de Castro M.H."/>
            <person name="de Klerk D."/>
            <person name="Pienaar R."/>
            <person name="Rees D.J.G."/>
            <person name="Mans B.J."/>
        </authorList>
    </citation>
    <scope>NUCLEOTIDE SEQUENCE</scope>
    <source>
        <tissue evidence="2">Salivary glands</tissue>
    </source>
</reference>
<accession>A0A224YFX4</accession>
<keyword evidence="1" id="KW-1133">Transmembrane helix</keyword>
<sequence length="95" mass="10502">MERAAYTRSNNCGSCSRSSCVCLCVRFVRLCVRAARFKCRAVTVSPCSSCVCSFRASFLLEVRAACFELLAVLHVTLQFVAAAFIPSPLWRNNAQ</sequence>
<protein>
    <submittedName>
        <fullName evidence="2">Uncharacterized protein</fullName>
    </submittedName>
</protein>